<evidence type="ECO:0000256" key="4">
    <source>
        <dbReference type="ARBA" id="ARBA00022989"/>
    </source>
</evidence>
<evidence type="ECO:0000256" key="1">
    <source>
        <dbReference type="ARBA" id="ARBA00004141"/>
    </source>
</evidence>
<reference evidence="6" key="2">
    <citation type="submission" date="2021-08" db="EMBL/GenBank/DDBJ databases">
        <authorList>
            <person name="Tani A."/>
            <person name="Ola A."/>
            <person name="Ogura Y."/>
            <person name="Katsura K."/>
            <person name="Hayashi T."/>
        </authorList>
    </citation>
    <scope>NUCLEOTIDE SEQUENCE</scope>
    <source>
        <strain evidence="6">LMG 23639</strain>
    </source>
</reference>
<accession>A0ABQ4SZA3</accession>
<evidence type="ECO:0000256" key="3">
    <source>
        <dbReference type="ARBA" id="ARBA00022801"/>
    </source>
</evidence>
<evidence type="ECO:0000313" key="6">
    <source>
        <dbReference type="EMBL" id="GJE07263.1"/>
    </source>
</evidence>
<evidence type="ECO:0000256" key="5">
    <source>
        <dbReference type="ARBA" id="ARBA00023136"/>
    </source>
</evidence>
<keyword evidence="2" id="KW-0812">Transmembrane</keyword>
<evidence type="ECO:0008006" key="8">
    <source>
        <dbReference type="Google" id="ProtNLM"/>
    </source>
</evidence>
<dbReference type="EMBL" id="BPQR01000043">
    <property type="protein sequence ID" value="GJE07263.1"/>
    <property type="molecule type" value="Genomic_DNA"/>
</dbReference>
<keyword evidence="4" id="KW-1133">Transmembrane helix</keyword>
<protein>
    <recommendedName>
        <fullName evidence="8">Ceramidase</fullName>
    </recommendedName>
</protein>
<organism evidence="6 7">
    <name type="scientific">Methylobacterium jeotgali</name>
    <dbReference type="NCBI Taxonomy" id="381630"/>
    <lineage>
        <taxon>Bacteria</taxon>
        <taxon>Pseudomonadati</taxon>
        <taxon>Pseudomonadota</taxon>
        <taxon>Alphaproteobacteria</taxon>
        <taxon>Hyphomicrobiales</taxon>
        <taxon>Methylobacteriaceae</taxon>
        <taxon>Methylobacterium</taxon>
    </lineage>
</organism>
<keyword evidence="5" id="KW-0472">Membrane</keyword>
<keyword evidence="3" id="KW-0378">Hydrolase</keyword>
<name>A0ABQ4SZA3_9HYPH</name>
<evidence type="ECO:0000313" key="7">
    <source>
        <dbReference type="Proteomes" id="UP001055102"/>
    </source>
</evidence>
<reference evidence="6" key="1">
    <citation type="journal article" date="2021" name="Front. Microbiol.">
        <title>Comprehensive Comparative Genomics and Phenotyping of Methylobacterium Species.</title>
        <authorList>
            <person name="Alessa O."/>
            <person name="Ogura Y."/>
            <person name="Fujitani Y."/>
            <person name="Takami H."/>
            <person name="Hayashi T."/>
            <person name="Sahin N."/>
            <person name="Tani A."/>
        </authorList>
    </citation>
    <scope>NUCLEOTIDE SEQUENCE</scope>
    <source>
        <strain evidence="6">LMG 23639</strain>
    </source>
</reference>
<comment type="subcellular location">
    <subcellularLocation>
        <location evidence="1">Membrane</location>
        <topology evidence="1">Multi-pass membrane protein</topology>
    </subcellularLocation>
</comment>
<gene>
    <name evidence="6" type="ORF">AOPFMNJM_2589</name>
</gene>
<dbReference type="Proteomes" id="UP001055102">
    <property type="component" value="Unassembled WGS sequence"/>
</dbReference>
<proteinExistence type="predicted"/>
<dbReference type="Pfam" id="PF05875">
    <property type="entry name" value="Ceramidase"/>
    <property type="match status" value="1"/>
</dbReference>
<dbReference type="InterPro" id="IPR008901">
    <property type="entry name" value="ACER"/>
</dbReference>
<sequence>MDWFEPVMAYCERTGPAFWAEPVNALTNAAFLIAAALLCRRADVRGDPPALALAILTGIVGIGSFLFHTLAVHWSMLADVIPIALFIHGYFLLALRRFLGLGWPGAVAATLAFLAFGFGLTPALDWLSGLDTSAATNGSIGYLPAILALAGVSLGALARGEGAIAARLGAVAALFLVSLAARTLDRGVCAAWPLGSHFLWHCLNACVLYGLVATAAGRRPPRAAAA</sequence>
<comment type="caution">
    <text evidence="6">The sequence shown here is derived from an EMBL/GenBank/DDBJ whole genome shotgun (WGS) entry which is preliminary data.</text>
</comment>
<evidence type="ECO:0000256" key="2">
    <source>
        <dbReference type="ARBA" id="ARBA00022692"/>
    </source>
</evidence>
<keyword evidence="7" id="KW-1185">Reference proteome</keyword>